<name>A0ABU0F6A3_9PSEU</name>
<proteinExistence type="predicted"/>
<comment type="caution">
    <text evidence="2">The sequence shown here is derived from an EMBL/GenBank/DDBJ whole genome shotgun (WGS) entry which is preliminary data.</text>
</comment>
<evidence type="ECO:0000313" key="2">
    <source>
        <dbReference type="EMBL" id="MDQ0382537.1"/>
    </source>
</evidence>
<gene>
    <name evidence="2" type="ORF">FB470_006531</name>
</gene>
<dbReference type="SUPFAM" id="SSF54427">
    <property type="entry name" value="NTF2-like"/>
    <property type="match status" value="1"/>
</dbReference>
<dbReference type="RefSeq" id="WP_306997809.1">
    <property type="nucleotide sequence ID" value="NZ_JAUSUT010000001.1"/>
</dbReference>
<dbReference type="InterPro" id="IPR032710">
    <property type="entry name" value="NTF2-like_dom_sf"/>
</dbReference>
<dbReference type="InterPro" id="IPR037401">
    <property type="entry name" value="SnoaL-like"/>
</dbReference>
<evidence type="ECO:0000313" key="3">
    <source>
        <dbReference type="Proteomes" id="UP001229651"/>
    </source>
</evidence>
<dbReference type="Proteomes" id="UP001229651">
    <property type="component" value="Unassembled WGS sequence"/>
</dbReference>
<organism evidence="2 3">
    <name type="scientific">Amycolatopsis thermophila</name>
    <dbReference type="NCBI Taxonomy" id="206084"/>
    <lineage>
        <taxon>Bacteria</taxon>
        <taxon>Bacillati</taxon>
        <taxon>Actinomycetota</taxon>
        <taxon>Actinomycetes</taxon>
        <taxon>Pseudonocardiales</taxon>
        <taxon>Pseudonocardiaceae</taxon>
        <taxon>Amycolatopsis</taxon>
    </lineage>
</organism>
<dbReference type="Pfam" id="PF13577">
    <property type="entry name" value="SnoaL_4"/>
    <property type="match status" value="1"/>
</dbReference>
<feature type="domain" description="SnoaL-like" evidence="1">
    <location>
        <begin position="8"/>
        <end position="129"/>
    </location>
</feature>
<evidence type="ECO:0000259" key="1">
    <source>
        <dbReference type="Pfam" id="PF13577"/>
    </source>
</evidence>
<dbReference type="CDD" id="cd00531">
    <property type="entry name" value="NTF2_like"/>
    <property type="match status" value="1"/>
</dbReference>
<dbReference type="Gene3D" id="3.10.450.50">
    <property type="match status" value="1"/>
</dbReference>
<keyword evidence="3" id="KW-1185">Reference proteome</keyword>
<sequence length="176" mass="19478">MISNARLEELSAKQAITDLLLTYCRGIDRCDAALVKEAFWPDAYDNHGADAGPAWEFADRIVAAKLATTEWTTHAVTNHLVEVDGDRAFSEAIVLTFQKQVGSDQVNVFCGRYVDRVERRDGTWRIAYRQMIHDWSGSTVLEPWALSGVASGAFVQGGRRDGDFVTGAGRDALMHD</sequence>
<reference evidence="2 3" key="1">
    <citation type="submission" date="2023-07" db="EMBL/GenBank/DDBJ databases">
        <title>Sequencing the genomes of 1000 actinobacteria strains.</title>
        <authorList>
            <person name="Klenk H.-P."/>
        </authorList>
    </citation>
    <scope>NUCLEOTIDE SEQUENCE [LARGE SCALE GENOMIC DNA]</scope>
    <source>
        <strain evidence="2 3">DSM 45805</strain>
    </source>
</reference>
<accession>A0ABU0F6A3</accession>
<protein>
    <recommendedName>
        <fullName evidence="1">SnoaL-like domain-containing protein</fullName>
    </recommendedName>
</protein>
<dbReference type="EMBL" id="JAUSUT010000001">
    <property type="protein sequence ID" value="MDQ0382537.1"/>
    <property type="molecule type" value="Genomic_DNA"/>
</dbReference>